<dbReference type="GO" id="GO:0005886">
    <property type="term" value="C:plasma membrane"/>
    <property type="evidence" value="ECO:0007669"/>
    <property type="project" value="UniProtKB-SubCell"/>
</dbReference>
<feature type="transmembrane region" description="Helical" evidence="6">
    <location>
        <begin position="88"/>
        <end position="109"/>
    </location>
</feature>
<evidence type="ECO:0000256" key="3">
    <source>
        <dbReference type="ARBA" id="ARBA00022692"/>
    </source>
</evidence>
<feature type="transmembrane region" description="Helical" evidence="6">
    <location>
        <begin position="263"/>
        <end position="283"/>
    </location>
</feature>
<feature type="transmembrane region" description="Helical" evidence="6">
    <location>
        <begin position="7"/>
        <end position="27"/>
    </location>
</feature>
<keyword evidence="5 6" id="KW-0472">Membrane</keyword>
<evidence type="ECO:0000256" key="4">
    <source>
        <dbReference type="ARBA" id="ARBA00022989"/>
    </source>
</evidence>
<comment type="caution">
    <text evidence="7">The sequence shown here is derived from an EMBL/GenBank/DDBJ whole genome shotgun (WGS) entry which is preliminary data.</text>
</comment>
<name>A0A7W8AFM4_9ACTN</name>
<keyword evidence="4 6" id="KW-1133">Transmembrane helix</keyword>
<organism evidence="7 8">
    <name type="scientific">Nonomuraea endophytica</name>
    <dbReference type="NCBI Taxonomy" id="714136"/>
    <lineage>
        <taxon>Bacteria</taxon>
        <taxon>Bacillati</taxon>
        <taxon>Actinomycetota</taxon>
        <taxon>Actinomycetes</taxon>
        <taxon>Streptosporangiales</taxon>
        <taxon>Streptosporangiaceae</taxon>
        <taxon>Nonomuraea</taxon>
    </lineage>
</organism>
<dbReference type="InterPro" id="IPR001851">
    <property type="entry name" value="ABC_transp_permease"/>
</dbReference>
<dbReference type="Pfam" id="PF02653">
    <property type="entry name" value="BPD_transp_2"/>
    <property type="match status" value="1"/>
</dbReference>
<proteinExistence type="predicted"/>
<dbReference type="CDD" id="cd06579">
    <property type="entry name" value="TM_PBP1_transp_AraH_like"/>
    <property type="match status" value="1"/>
</dbReference>
<keyword evidence="2" id="KW-1003">Cell membrane</keyword>
<evidence type="ECO:0000256" key="6">
    <source>
        <dbReference type="SAM" id="Phobius"/>
    </source>
</evidence>
<gene>
    <name evidence="7" type="ORF">HNR40_009679</name>
</gene>
<evidence type="ECO:0000256" key="1">
    <source>
        <dbReference type="ARBA" id="ARBA00004651"/>
    </source>
</evidence>
<protein>
    <submittedName>
        <fullName evidence="7">Ribose transport system permease protein</fullName>
    </submittedName>
</protein>
<evidence type="ECO:0000256" key="2">
    <source>
        <dbReference type="ARBA" id="ARBA00022475"/>
    </source>
</evidence>
<feature type="transmembrane region" description="Helical" evidence="6">
    <location>
        <begin position="39"/>
        <end position="57"/>
    </location>
</feature>
<dbReference type="PANTHER" id="PTHR32196">
    <property type="entry name" value="ABC TRANSPORTER PERMEASE PROTEIN YPHD-RELATED-RELATED"/>
    <property type="match status" value="1"/>
</dbReference>
<dbReference type="Proteomes" id="UP000568380">
    <property type="component" value="Unassembled WGS sequence"/>
</dbReference>
<dbReference type="PANTHER" id="PTHR32196:SF72">
    <property type="entry name" value="RIBOSE IMPORT PERMEASE PROTEIN RBSC"/>
    <property type="match status" value="1"/>
</dbReference>
<dbReference type="AlphaFoldDB" id="A0A7W8AFM4"/>
<dbReference type="EMBL" id="JACHIN010000021">
    <property type="protein sequence ID" value="MBB5084171.1"/>
    <property type="molecule type" value="Genomic_DNA"/>
</dbReference>
<dbReference type="GO" id="GO:0022857">
    <property type="term" value="F:transmembrane transporter activity"/>
    <property type="evidence" value="ECO:0007669"/>
    <property type="project" value="InterPro"/>
</dbReference>
<dbReference type="RefSeq" id="WP_184973872.1">
    <property type="nucleotide sequence ID" value="NZ_JACHIN010000021.1"/>
</dbReference>
<feature type="transmembrane region" description="Helical" evidence="6">
    <location>
        <begin position="157"/>
        <end position="178"/>
    </location>
</feature>
<evidence type="ECO:0000256" key="5">
    <source>
        <dbReference type="ARBA" id="ARBA00023136"/>
    </source>
</evidence>
<feature type="transmembrane region" description="Helical" evidence="6">
    <location>
        <begin position="211"/>
        <end position="231"/>
    </location>
</feature>
<evidence type="ECO:0000313" key="8">
    <source>
        <dbReference type="Proteomes" id="UP000568380"/>
    </source>
</evidence>
<reference evidence="7 8" key="1">
    <citation type="submission" date="2020-08" db="EMBL/GenBank/DDBJ databases">
        <title>Genomic Encyclopedia of Type Strains, Phase IV (KMG-IV): sequencing the most valuable type-strain genomes for metagenomic binning, comparative biology and taxonomic classification.</title>
        <authorList>
            <person name="Goeker M."/>
        </authorList>
    </citation>
    <scope>NUCLEOTIDE SEQUENCE [LARGE SCALE GENOMIC DNA]</scope>
    <source>
        <strain evidence="7 8">DSM 45385</strain>
    </source>
</reference>
<feature type="transmembrane region" description="Helical" evidence="6">
    <location>
        <begin position="289"/>
        <end position="308"/>
    </location>
</feature>
<feature type="transmembrane region" description="Helical" evidence="6">
    <location>
        <begin position="116"/>
        <end position="137"/>
    </location>
</feature>
<evidence type="ECO:0000313" key="7">
    <source>
        <dbReference type="EMBL" id="MBB5084171.1"/>
    </source>
</evidence>
<keyword evidence="8" id="KW-1185">Reference proteome</keyword>
<comment type="subcellular location">
    <subcellularLocation>
        <location evidence="1">Cell membrane</location>
        <topology evidence="1">Multi-pass membrane protein</topology>
    </subcellularLocation>
</comment>
<keyword evidence="3 6" id="KW-0812">Transmembrane</keyword>
<accession>A0A7W8AFM4</accession>
<sequence length="320" mass="32673">MKRVLGVDEFGVVVVLVVLVVAIGLFHPAFLDRAQLVDVVRQASFVGVLACGMTYLLAMRELDLSVGSTYALSLIAGSMMMRSGVNPWLAAVAAVAVGGVLGLVNGALCNTLGIPSIIATLGTLSVFRGLALALSEGRQVAGLPRDDAFFTVVGGDLLGLPTSIWVLAAVAVALTVVFKATPFGYRVRAIGSNPDAARFSGISIPRVRLQVLVLSGALAGVAGVLTLGFFASGQPTIGQGYELQAIAAAIIGGTPLRGGSGTVWGSVLGTVILGTVASGLVYFGVPINWSLFATGIVILLAVALDALLRRRGSASSREAL</sequence>